<dbReference type="EMBL" id="CP001055">
    <property type="protein sequence ID" value="ACC98784.1"/>
    <property type="molecule type" value="Genomic_DNA"/>
</dbReference>
<evidence type="ECO:0000259" key="4">
    <source>
        <dbReference type="PROSITE" id="PS50893"/>
    </source>
</evidence>
<gene>
    <name evidence="5" type="ordered locus">Emin_1234</name>
</gene>
<dbReference type="PROSITE" id="PS50893">
    <property type="entry name" value="ABC_TRANSPORTER_2"/>
    <property type="match status" value="1"/>
</dbReference>
<evidence type="ECO:0000256" key="2">
    <source>
        <dbReference type="ARBA" id="ARBA00022741"/>
    </source>
</evidence>
<accession>B2KE38</accession>
<dbReference type="STRING" id="445932.Emin_1234"/>
<dbReference type="InterPro" id="IPR003439">
    <property type="entry name" value="ABC_transporter-like_ATP-bd"/>
</dbReference>
<dbReference type="GO" id="GO:0016887">
    <property type="term" value="F:ATP hydrolysis activity"/>
    <property type="evidence" value="ECO:0007669"/>
    <property type="project" value="InterPro"/>
</dbReference>
<dbReference type="PANTHER" id="PTHR43776:SF8">
    <property type="entry name" value="ABC TRANSPORTER, ATP-BINDING PROTEIN"/>
    <property type="match status" value="1"/>
</dbReference>
<dbReference type="InterPro" id="IPR003593">
    <property type="entry name" value="AAA+_ATPase"/>
</dbReference>
<keyword evidence="3" id="KW-0067">ATP-binding</keyword>
<reference evidence="5 6" key="1">
    <citation type="journal article" date="2009" name="Appl. Environ. Microbiol.">
        <title>Genomic analysis of 'Elusimicrobium minutum,' the first cultivated representative of the phylum 'Elusimicrobia' (formerly termite group 1).</title>
        <authorList>
            <person name="Herlemann D.P.R."/>
            <person name="Geissinger O."/>
            <person name="Ikeda-Ohtsubo W."/>
            <person name="Kunin V."/>
            <person name="Sun H."/>
            <person name="Lapidus A."/>
            <person name="Hugenholtz P."/>
            <person name="Brune A."/>
        </authorList>
    </citation>
    <scope>NUCLEOTIDE SEQUENCE [LARGE SCALE GENOMIC DNA]</scope>
    <source>
        <strain evidence="5 6">Pei191</strain>
    </source>
</reference>
<dbReference type="SUPFAM" id="SSF52540">
    <property type="entry name" value="P-loop containing nucleoside triphosphate hydrolases"/>
    <property type="match status" value="1"/>
</dbReference>
<dbReference type="Proteomes" id="UP000001029">
    <property type="component" value="Chromosome"/>
</dbReference>
<keyword evidence="6" id="KW-1185">Reference proteome</keyword>
<dbReference type="KEGG" id="emi:Emin_1234"/>
<dbReference type="InterPro" id="IPR027417">
    <property type="entry name" value="P-loop_NTPase"/>
</dbReference>
<organism evidence="5 6">
    <name type="scientific">Elusimicrobium minutum (strain Pei191)</name>
    <dbReference type="NCBI Taxonomy" id="445932"/>
    <lineage>
        <taxon>Bacteria</taxon>
        <taxon>Pseudomonadati</taxon>
        <taxon>Elusimicrobiota</taxon>
        <taxon>Elusimicrobia</taxon>
        <taxon>Elusimicrobiales</taxon>
        <taxon>Elusimicrobiaceae</taxon>
        <taxon>Elusimicrobium</taxon>
    </lineage>
</organism>
<proteinExistence type="predicted"/>
<dbReference type="HOGENOM" id="CLU_000604_1_23_0"/>
<dbReference type="PROSITE" id="PS00211">
    <property type="entry name" value="ABC_TRANSPORTER_1"/>
    <property type="match status" value="1"/>
</dbReference>
<dbReference type="InterPro" id="IPR050319">
    <property type="entry name" value="ABC_transp_ATP-bind"/>
</dbReference>
<dbReference type="RefSeq" id="WP_012415399.1">
    <property type="nucleotide sequence ID" value="NC_010644.1"/>
</dbReference>
<evidence type="ECO:0000313" key="5">
    <source>
        <dbReference type="EMBL" id="ACC98784.1"/>
    </source>
</evidence>
<dbReference type="GO" id="GO:0055085">
    <property type="term" value="P:transmembrane transport"/>
    <property type="evidence" value="ECO:0007669"/>
    <property type="project" value="UniProtKB-ARBA"/>
</dbReference>
<dbReference type="CDD" id="cd03257">
    <property type="entry name" value="ABC_NikE_OppD_transporters"/>
    <property type="match status" value="1"/>
</dbReference>
<keyword evidence="1" id="KW-0813">Transport</keyword>
<sequence>MKNILEIKDLNKSYFKRGLFLKKIKTADVLFDVNIIIPQGKALGLVGKSGCGKTTLAKIILGLEDAQKGSVTINGNDIFTKDKARKKAIKKDVQAVFQDPYSSLNPRMRAGQIIAEPLIVHNIFKSKKDLNGKVAELLNSVGLETAAAEKYPHEFSGGQRQRVAIARALALTPKLLILDEPTSALDVSVQAQVLNLIKELQSKFNLSILFISHDINAAMFLCDKIAVMHKGVIVEEGAAKTLFKSQKQEYTKNLFKAVPKIKLPKEAYNV</sequence>
<dbReference type="OrthoDB" id="9802772at2"/>
<keyword evidence="2" id="KW-0547">Nucleotide-binding</keyword>
<feature type="domain" description="ABC transporter" evidence="4">
    <location>
        <begin position="5"/>
        <end position="255"/>
    </location>
</feature>
<dbReference type="Gene3D" id="3.40.50.300">
    <property type="entry name" value="P-loop containing nucleotide triphosphate hydrolases"/>
    <property type="match status" value="1"/>
</dbReference>
<dbReference type="PANTHER" id="PTHR43776">
    <property type="entry name" value="TRANSPORT ATP-BINDING PROTEIN"/>
    <property type="match status" value="1"/>
</dbReference>
<protein>
    <submittedName>
        <fullName evidence="5">ABC-type dipeptide/oligopeptide/nickel transport system</fullName>
    </submittedName>
</protein>
<dbReference type="Pfam" id="PF00005">
    <property type="entry name" value="ABC_tran"/>
    <property type="match status" value="1"/>
</dbReference>
<dbReference type="GO" id="GO:0005524">
    <property type="term" value="F:ATP binding"/>
    <property type="evidence" value="ECO:0007669"/>
    <property type="project" value="UniProtKB-KW"/>
</dbReference>
<evidence type="ECO:0000256" key="3">
    <source>
        <dbReference type="ARBA" id="ARBA00022840"/>
    </source>
</evidence>
<dbReference type="SMART" id="SM00382">
    <property type="entry name" value="AAA"/>
    <property type="match status" value="1"/>
</dbReference>
<evidence type="ECO:0000256" key="1">
    <source>
        <dbReference type="ARBA" id="ARBA00022448"/>
    </source>
</evidence>
<evidence type="ECO:0000313" key="6">
    <source>
        <dbReference type="Proteomes" id="UP000001029"/>
    </source>
</evidence>
<dbReference type="AlphaFoldDB" id="B2KE38"/>
<dbReference type="InterPro" id="IPR017871">
    <property type="entry name" value="ABC_transporter-like_CS"/>
</dbReference>
<name>B2KE38_ELUMP</name>